<evidence type="ECO:0000256" key="1">
    <source>
        <dbReference type="SAM" id="Phobius"/>
    </source>
</evidence>
<keyword evidence="3" id="KW-1185">Reference proteome</keyword>
<dbReference type="InterPro" id="IPR007383">
    <property type="entry name" value="DUF445"/>
</dbReference>
<keyword evidence="1" id="KW-0472">Membrane</keyword>
<comment type="caution">
    <text evidence="2">The sequence shown here is derived from an EMBL/GenBank/DDBJ whole genome shotgun (WGS) entry which is preliminary data.</text>
</comment>
<evidence type="ECO:0000313" key="2">
    <source>
        <dbReference type="EMBL" id="NJB98017.1"/>
    </source>
</evidence>
<name>A0A7X5XZ26_9SPHN</name>
<organism evidence="2 3">
    <name type="scientific">Sphingomonas trueperi</name>
    <dbReference type="NCBI Taxonomy" id="53317"/>
    <lineage>
        <taxon>Bacteria</taxon>
        <taxon>Pseudomonadati</taxon>
        <taxon>Pseudomonadota</taxon>
        <taxon>Alphaproteobacteria</taxon>
        <taxon>Sphingomonadales</taxon>
        <taxon>Sphingomonadaceae</taxon>
        <taxon>Sphingomonas</taxon>
    </lineage>
</organism>
<sequence>MSLTPRLRSDPPPAGLRRMRMVATGLLLAMAALFLAARHFQGLHPALPFVRAFAEAAMVGGLADWFAVTALFRHPLHLPIPHTAIIPRNKDRIAETLGQFLRANFLIPRVVARRMQRLDVAGAAGRWLAAPSHGTGRIGAGASRLAANILESLDQERLGGMVKGAIAGRLRAIDVAPLFGQALAAAIANGRHLPLLDSMTRGAARILEANEHLIREMVHARAGSVMRWTGLDETLATKIIEGLKKLIDEMAEDPAHPVRAKVEEGLESLADRLQHDPELQAKVESFKLEMLENEGFQRWVEGLWEQSRGAMLRLARDPERALGGRMGEALRQFGGTLQTDAKLARTINRFVRRAAVGAASDYGDGIVRLVSDTIRGWDAQTVTSRLENAVGRDLQYIRINGTVVGGLVGVAIHAVDVVL</sequence>
<dbReference type="RefSeq" id="WP_241213610.1">
    <property type="nucleotide sequence ID" value="NZ_BAAADY010000047.1"/>
</dbReference>
<protein>
    <submittedName>
        <fullName evidence="2">Uncharacterized membrane-anchored protein YjiN (DUF445 family)</fullName>
    </submittedName>
</protein>
<dbReference type="Pfam" id="PF04286">
    <property type="entry name" value="DUF445"/>
    <property type="match status" value="1"/>
</dbReference>
<keyword evidence="1" id="KW-1133">Transmembrane helix</keyword>
<feature type="transmembrane region" description="Helical" evidence="1">
    <location>
        <begin position="21"/>
        <end position="40"/>
    </location>
</feature>
<dbReference type="AlphaFoldDB" id="A0A7X5XZ26"/>
<keyword evidence="1" id="KW-0812">Transmembrane</keyword>
<proteinExistence type="predicted"/>
<reference evidence="2 3" key="1">
    <citation type="submission" date="2020-03" db="EMBL/GenBank/DDBJ databases">
        <title>Genomic Encyclopedia of Type Strains, Phase IV (KMG-IV): sequencing the most valuable type-strain genomes for metagenomic binning, comparative biology and taxonomic classification.</title>
        <authorList>
            <person name="Goeker M."/>
        </authorList>
    </citation>
    <scope>NUCLEOTIDE SEQUENCE [LARGE SCALE GENOMIC DNA]</scope>
    <source>
        <strain evidence="2 3">DSM 7225</strain>
    </source>
</reference>
<evidence type="ECO:0000313" key="3">
    <source>
        <dbReference type="Proteomes" id="UP000531251"/>
    </source>
</evidence>
<gene>
    <name evidence="2" type="ORF">GGR89_002344</name>
</gene>
<accession>A0A7X5XZ26</accession>
<dbReference type="PANTHER" id="PTHR38442:SF1">
    <property type="entry name" value="INNER MEMBRANE PROTEIN"/>
    <property type="match status" value="1"/>
</dbReference>
<dbReference type="EMBL" id="JAATJB010000006">
    <property type="protein sequence ID" value="NJB98017.1"/>
    <property type="molecule type" value="Genomic_DNA"/>
</dbReference>
<dbReference type="PANTHER" id="PTHR38442">
    <property type="entry name" value="INNER MEMBRANE PROTEIN-RELATED"/>
    <property type="match status" value="1"/>
</dbReference>
<dbReference type="GO" id="GO:0005886">
    <property type="term" value="C:plasma membrane"/>
    <property type="evidence" value="ECO:0007669"/>
    <property type="project" value="TreeGrafter"/>
</dbReference>
<dbReference type="Proteomes" id="UP000531251">
    <property type="component" value="Unassembled WGS sequence"/>
</dbReference>